<protein>
    <submittedName>
        <fullName evidence="3">Aminopeptidase P family protein</fullName>
    </submittedName>
</protein>
<dbReference type="PANTHER" id="PTHR46112">
    <property type="entry name" value="AMINOPEPTIDASE"/>
    <property type="match status" value="1"/>
</dbReference>
<dbReference type="InterPro" id="IPR050659">
    <property type="entry name" value="Peptidase_M24B"/>
</dbReference>
<dbReference type="InterPro" id="IPR000587">
    <property type="entry name" value="Creatinase_N"/>
</dbReference>
<dbReference type="GO" id="GO:0004177">
    <property type="term" value="F:aminopeptidase activity"/>
    <property type="evidence" value="ECO:0007669"/>
    <property type="project" value="UniProtKB-KW"/>
</dbReference>
<dbReference type="EMBL" id="QZKU01000114">
    <property type="protein sequence ID" value="RJP17532.1"/>
    <property type="molecule type" value="Genomic_DNA"/>
</dbReference>
<dbReference type="InterPro" id="IPR000994">
    <property type="entry name" value="Pept_M24"/>
</dbReference>
<evidence type="ECO:0000259" key="2">
    <source>
        <dbReference type="Pfam" id="PF01321"/>
    </source>
</evidence>
<reference evidence="3 4" key="1">
    <citation type="journal article" date="2017" name="ISME J.">
        <title>Energy and carbon metabolisms in a deep terrestrial subsurface fluid microbial community.</title>
        <authorList>
            <person name="Momper L."/>
            <person name="Jungbluth S.P."/>
            <person name="Lee M.D."/>
            <person name="Amend J.P."/>
        </authorList>
    </citation>
    <scope>NUCLEOTIDE SEQUENCE [LARGE SCALE GENOMIC DNA]</scope>
    <source>
        <strain evidence="3">SURF_5</strain>
    </source>
</reference>
<keyword evidence="3" id="KW-0378">Hydrolase</keyword>
<accession>A0A3A4NDM0</accession>
<dbReference type="Gene3D" id="3.90.230.10">
    <property type="entry name" value="Creatinase/methionine aminopeptidase superfamily"/>
    <property type="match status" value="1"/>
</dbReference>
<dbReference type="Gene3D" id="3.40.350.10">
    <property type="entry name" value="Creatinase/prolidase N-terminal domain"/>
    <property type="match status" value="1"/>
</dbReference>
<dbReference type="PANTHER" id="PTHR46112:SF2">
    <property type="entry name" value="XAA-PRO AMINOPEPTIDASE P-RELATED"/>
    <property type="match status" value="1"/>
</dbReference>
<dbReference type="SUPFAM" id="SSF55920">
    <property type="entry name" value="Creatinase/aminopeptidase"/>
    <property type="match status" value="1"/>
</dbReference>
<name>A0A3A4NDM0_ABYX5</name>
<evidence type="ECO:0000313" key="4">
    <source>
        <dbReference type="Proteomes" id="UP000265882"/>
    </source>
</evidence>
<comment type="caution">
    <text evidence="3">The sequence shown here is derived from an EMBL/GenBank/DDBJ whole genome shotgun (WGS) entry which is preliminary data.</text>
</comment>
<feature type="domain" description="Creatinase N-terminal" evidence="2">
    <location>
        <begin position="10"/>
        <end position="149"/>
    </location>
</feature>
<keyword evidence="3" id="KW-0645">Protease</keyword>
<keyword evidence="3" id="KW-0031">Aminopeptidase</keyword>
<gene>
    <name evidence="3" type="ORF">C4520_16340</name>
</gene>
<dbReference type="Pfam" id="PF01321">
    <property type="entry name" value="Creatinase_N"/>
    <property type="match status" value="1"/>
</dbReference>
<evidence type="ECO:0000259" key="1">
    <source>
        <dbReference type="Pfam" id="PF00557"/>
    </source>
</evidence>
<dbReference type="Proteomes" id="UP000265882">
    <property type="component" value="Unassembled WGS sequence"/>
</dbReference>
<proteinExistence type="predicted"/>
<sequence length="390" mass="42770">MNIYIDYPARMERIRREMAVEGVDILLATREKSVCYISGAFVPWRSYALMSSDGRIEVNTLLMDFERVKAESWLGDRVVGSGPVLPGFSLIEQAVARIQSWGYAEKTIGVELGHSPRLAAGFLFATEYEMLLKDLPKATFVNAINVVDKVSATKETGEIALMKRAAAICDAAQEAVRNELRPGLTELEIAGIGELTMRQLGSEFHWPITGSNEIASGERTAYAQCGCTPPTDRIVQPGDNVLVDLHSTYGHYYSDLSHNYIIGKPTREQERLAEAYTGAAEFLISKLVPGARVPDIWQEMMDYLSSAGYVQDALAAFGHGIGIVGHEWYPAITSGEEFSHIVLEPNLTEVAALVINRPGVGGHRLECPVLITQSGNEVLTKTPIRPTIIA</sequence>
<feature type="domain" description="Peptidase M24" evidence="1">
    <location>
        <begin position="161"/>
        <end position="372"/>
    </location>
</feature>
<dbReference type="SUPFAM" id="SSF53092">
    <property type="entry name" value="Creatinase/prolidase N-terminal domain"/>
    <property type="match status" value="1"/>
</dbReference>
<organism evidence="3 4">
    <name type="scientific">Abyssobacteria bacterium (strain SURF_5)</name>
    <dbReference type="NCBI Taxonomy" id="2093360"/>
    <lineage>
        <taxon>Bacteria</taxon>
        <taxon>Pseudomonadati</taxon>
        <taxon>Candidatus Hydrogenedentota</taxon>
        <taxon>Candidatus Abyssobacteria</taxon>
    </lineage>
</organism>
<dbReference type="InterPro" id="IPR029149">
    <property type="entry name" value="Creatin/AminoP/Spt16_N"/>
</dbReference>
<dbReference type="Pfam" id="PF00557">
    <property type="entry name" value="Peptidase_M24"/>
    <property type="match status" value="1"/>
</dbReference>
<dbReference type="InterPro" id="IPR036005">
    <property type="entry name" value="Creatinase/aminopeptidase-like"/>
</dbReference>
<evidence type="ECO:0000313" key="3">
    <source>
        <dbReference type="EMBL" id="RJP17532.1"/>
    </source>
</evidence>
<dbReference type="AlphaFoldDB" id="A0A3A4NDM0"/>